<sequence>MQFTTPSSRNPKNKEIFLPSQYVVLSKEARPKQPYIDEIVKALQAEKDSGDIILFPPNDGEITDEDSGDENEANIHHLSNRMLRSQVESQNRNSVSGENLDEEEKESMPARKKPKKK</sequence>
<organism evidence="2 3">
    <name type="scientific">Parnassius apollo</name>
    <name type="common">Apollo butterfly</name>
    <name type="synonym">Papilio apollo</name>
    <dbReference type="NCBI Taxonomy" id="110799"/>
    <lineage>
        <taxon>Eukaryota</taxon>
        <taxon>Metazoa</taxon>
        <taxon>Ecdysozoa</taxon>
        <taxon>Arthropoda</taxon>
        <taxon>Hexapoda</taxon>
        <taxon>Insecta</taxon>
        <taxon>Pterygota</taxon>
        <taxon>Neoptera</taxon>
        <taxon>Endopterygota</taxon>
        <taxon>Lepidoptera</taxon>
        <taxon>Glossata</taxon>
        <taxon>Ditrysia</taxon>
        <taxon>Papilionoidea</taxon>
        <taxon>Papilionidae</taxon>
        <taxon>Parnassiinae</taxon>
        <taxon>Parnassini</taxon>
        <taxon>Parnassius</taxon>
        <taxon>Parnassius</taxon>
    </lineage>
</organism>
<evidence type="ECO:0000313" key="3">
    <source>
        <dbReference type="Proteomes" id="UP000691718"/>
    </source>
</evidence>
<dbReference type="Proteomes" id="UP000691718">
    <property type="component" value="Unassembled WGS sequence"/>
</dbReference>
<comment type="caution">
    <text evidence="2">The sequence shown here is derived from an EMBL/GenBank/DDBJ whole genome shotgun (WGS) entry which is preliminary data.</text>
</comment>
<dbReference type="EMBL" id="CAJQZP010001531">
    <property type="protein sequence ID" value="CAG5052594.1"/>
    <property type="molecule type" value="Genomic_DNA"/>
</dbReference>
<name>A0A8S3Y6X4_PARAO</name>
<accession>A0A8S3Y6X4</accession>
<evidence type="ECO:0000256" key="1">
    <source>
        <dbReference type="SAM" id="MobiDB-lite"/>
    </source>
</evidence>
<evidence type="ECO:0000313" key="2">
    <source>
        <dbReference type="EMBL" id="CAG5052594.1"/>
    </source>
</evidence>
<reference evidence="2" key="1">
    <citation type="submission" date="2021-04" db="EMBL/GenBank/DDBJ databases">
        <authorList>
            <person name="Tunstrom K."/>
        </authorList>
    </citation>
    <scope>NUCLEOTIDE SEQUENCE</scope>
</reference>
<dbReference type="OrthoDB" id="10057240at2759"/>
<gene>
    <name evidence="2" type="ORF">PAPOLLO_LOCUS25419</name>
</gene>
<feature type="compositionally biased region" description="Polar residues" evidence="1">
    <location>
        <begin position="82"/>
        <end position="97"/>
    </location>
</feature>
<protein>
    <submittedName>
        <fullName evidence="2">(apollo) hypothetical protein</fullName>
    </submittedName>
</protein>
<proteinExistence type="predicted"/>
<feature type="region of interest" description="Disordered" evidence="1">
    <location>
        <begin position="80"/>
        <end position="117"/>
    </location>
</feature>
<keyword evidence="3" id="KW-1185">Reference proteome</keyword>
<dbReference type="AlphaFoldDB" id="A0A8S3Y6X4"/>